<dbReference type="Proteomes" id="UP001519460">
    <property type="component" value="Unassembled WGS sequence"/>
</dbReference>
<organism evidence="1 2">
    <name type="scientific">Batillaria attramentaria</name>
    <dbReference type="NCBI Taxonomy" id="370345"/>
    <lineage>
        <taxon>Eukaryota</taxon>
        <taxon>Metazoa</taxon>
        <taxon>Spiralia</taxon>
        <taxon>Lophotrochozoa</taxon>
        <taxon>Mollusca</taxon>
        <taxon>Gastropoda</taxon>
        <taxon>Caenogastropoda</taxon>
        <taxon>Sorbeoconcha</taxon>
        <taxon>Cerithioidea</taxon>
        <taxon>Batillariidae</taxon>
        <taxon>Batillaria</taxon>
    </lineage>
</organism>
<name>A0ABD0JDN0_9CAEN</name>
<dbReference type="AlphaFoldDB" id="A0ABD0JDN0"/>
<evidence type="ECO:0000313" key="1">
    <source>
        <dbReference type="EMBL" id="KAK7471770.1"/>
    </source>
</evidence>
<keyword evidence="2" id="KW-1185">Reference proteome</keyword>
<dbReference type="EMBL" id="JACVVK020000479">
    <property type="protein sequence ID" value="KAK7471770.1"/>
    <property type="molecule type" value="Genomic_DNA"/>
</dbReference>
<evidence type="ECO:0000313" key="2">
    <source>
        <dbReference type="Proteomes" id="UP001519460"/>
    </source>
</evidence>
<comment type="caution">
    <text evidence="1">The sequence shown here is derived from an EMBL/GenBank/DDBJ whole genome shotgun (WGS) entry which is preliminary data.</text>
</comment>
<gene>
    <name evidence="1" type="ORF">BaRGS_00035592</name>
</gene>
<feature type="non-terminal residue" evidence="1">
    <location>
        <position position="386"/>
    </location>
</feature>
<accession>A0ABD0JDN0</accession>
<reference evidence="1 2" key="1">
    <citation type="journal article" date="2023" name="Sci. Data">
        <title>Genome assembly of the Korean intertidal mud-creeper Batillaria attramentaria.</title>
        <authorList>
            <person name="Patra A.K."/>
            <person name="Ho P.T."/>
            <person name="Jun S."/>
            <person name="Lee S.J."/>
            <person name="Kim Y."/>
            <person name="Won Y.J."/>
        </authorList>
    </citation>
    <scope>NUCLEOTIDE SEQUENCE [LARGE SCALE GENOMIC DNA]</scope>
    <source>
        <strain evidence="1">Wonlab-2016</strain>
    </source>
</reference>
<sequence>MRVVVLGLLGHLQAFPSRVGEHNSPCSQEAASSKFNDCRSEAPPPPISYELQMQEDRVMYPDTLRRVVDEFCIDMDEVVGCLVDSAQNMEYSISCDKIAVLAIQLTTDLIYANFGVRPSAEALESLACYPNFLWKLSAFQATRSPQLCVEEVYFLLAAMATFSVLSEPPIAGEFSPDDTVMTQAIIRRVIDEYCMYTVAGTRRCFAERIEEENCPSRDQLIRTAENTGGLCEGNHTASWMEDYILPHVETVDFSECDVTGPIDLCRYKRSTTYRRPSSAQEMDDEIACLVQNMVDSDDPNCKMGVLAVQLTMVTLYSNYGVAPTTEALESLACLAQSRTTRGLSFASSADPRFSVTEVEIPLLAAIATDQNARMWFTPGEAQARFG</sequence>
<proteinExistence type="predicted"/>
<protein>
    <submittedName>
        <fullName evidence="1">Uncharacterized protein</fullName>
    </submittedName>
</protein>